<dbReference type="Pfam" id="PF05637">
    <property type="entry name" value="Glyco_transf_34"/>
    <property type="match status" value="1"/>
</dbReference>
<gene>
    <name evidence="6" type="ORF">GOMPHAMPRED_006050</name>
</gene>
<dbReference type="InterPro" id="IPR029044">
    <property type="entry name" value="Nucleotide-diphossugar_trans"/>
</dbReference>
<dbReference type="PANTHER" id="PTHR31306:SF10">
    <property type="entry name" value="ALPHA-1,6-MANNOSYLTRANSFERASE MNN11-RELATED"/>
    <property type="match status" value="1"/>
</dbReference>
<evidence type="ECO:0000313" key="6">
    <source>
        <dbReference type="EMBL" id="CAF9908024.1"/>
    </source>
</evidence>
<dbReference type="PANTHER" id="PTHR31306">
    <property type="entry name" value="ALPHA-1,6-MANNOSYLTRANSFERASE MNN11-RELATED"/>
    <property type="match status" value="1"/>
</dbReference>
<feature type="transmembrane region" description="Helical" evidence="5">
    <location>
        <begin position="36"/>
        <end position="53"/>
    </location>
</feature>
<comment type="caution">
    <text evidence="6">The sequence shown here is derived from an EMBL/GenBank/DDBJ whole genome shotgun (WGS) entry which is preliminary data.</text>
</comment>
<dbReference type="GO" id="GO:0006487">
    <property type="term" value="P:protein N-linked glycosylation"/>
    <property type="evidence" value="ECO:0007669"/>
    <property type="project" value="TreeGrafter"/>
</dbReference>
<evidence type="ECO:0000256" key="4">
    <source>
        <dbReference type="SAM" id="MobiDB-lite"/>
    </source>
</evidence>
<protein>
    <submittedName>
        <fullName evidence="6">Uncharacterized protein</fullName>
    </submittedName>
</protein>
<evidence type="ECO:0000256" key="5">
    <source>
        <dbReference type="SAM" id="Phobius"/>
    </source>
</evidence>
<keyword evidence="3" id="KW-0808">Transferase</keyword>
<keyword evidence="5" id="KW-0472">Membrane</keyword>
<evidence type="ECO:0000256" key="3">
    <source>
        <dbReference type="ARBA" id="ARBA00022679"/>
    </source>
</evidence>
<keyword evidence="5" id="KW-1133">Transmembrane helix</keyword>
<evidence type="ECO:0000256" key="2">
    <source>
        <dbReference type="ARBA" id="ARBA00022676"/>
    </source>
</evidence>
<name>A0A8H3EMM3_9LECA</name>
<accession>A0A8H3EMM3</accession>
<dbReference type="AlphaFoldDB" id="A0A8H3EMM3"/>
<feature type="region of interest" description="Disordered" evidence="4">
    <location>
        <begin position="1"/>
        <end position="27"/>
    </location>
</feature>
<dbReference type="GO" id="GO:0000136">
    <property type="term" value="C:mannan polymerase complex"/>
    <property type="evidence" value="ECO:0007669"/>
    <property type="project" value="TreeGrafter"/>
</dbReference>
<comment type="similarity">
    <text evidence="1">Belongs to the glycosyltransferase 34 family.</text>
</comment>
<sequence length="328" mass="37420">MHFALPPRKTSNPPPYTRPSKWSPTNAAHSLRKQRTLGVVIFCASLVAFFIFLRTVTPASVAAANIPAGTPEVVIVTVIDDKVSQAYLDRIKHNREDYASQYGYKTFYAHQKDFDLGQAPKSWALLPAIRKAMTEYPHTTYFWALSPHAVIMNPTQSLVERVMAPKKLESLMIKDQPVVPPDSVIHTFSHLKGHQIDFVITQDAEGLCSESMILRRGDWANFFLDVWFDPLYRSYNFQKAENHALEHIVQWHPTILTRLALIPIRTINAYTAQMSSRGGPATTIMDDDFVARAVGCEKDPTRNCEREMTPWFDTWKTKYDVKHSHGQF</sequence>
<keyword evidence="5" id="KW-0812">Transmembrane</keyword>
<dbReference type="OrthoDB" id="205108at2759"/>
<keyword evidence="2" id="KW-0328">Glycosyltransferase</keyword>
<reference evidence="6" key="1">
    <citation type="submission" date="2021-03" db="EMBL/GenBank/DDBJ databases">
        <authorList>
            <person name="Tagirdzhanova G."/>
        </authorList>
    </citation>
    <scope>NUCLEOTIDE SEQUENCE</scope>
</reference>
<proteinExistence type="inferred from homology"/>
<dbReference type="FunFam" id="3.90.550.10:FF:000149">
    <property type="entry name" value="Alpha-1,6-mannosyltransferase subunit"/>
    <property type="match status" value="1"/>
</dbReference>
<dbReference type="GO" id="GO:0000009">
    <property type="term" value="F:alpha-1,6-mannosyltransferase activity"/>
    <property type="evidence" value="ECO:0007669"/>
    <property type="project" value="TreeGrafter"/>
</dbReference>
<organism evidence="6 7">
    <name type="scientific">Gomphillus americanus</name>
    <dbReference type="NCBI Taxonomy" id="1940652"/>
    <lineage>
        <taxon>Eukaryota</taxon>
        <taxon>Fungi</taxon>
        <taxon>Dikarya</taxon>
        <taxon>Ascomycota</taxon>
        <taxon>Pezizomycotina</taxon>
        <taxon>Lecanoromycetes</taxon>
        <taxon>OSLEUM clade</taxon>
        <taxon>Ostropomycetidae</taxon>
        <taxon>Ostropales</taxon>
        <taxon>Graphidaceae</taxon>
        <taxon>Gomphilloideae</taxon>
        <taxon>Gomphillus</taxon>
    </lineage>
</organism>
<evidence type="ECO:0000256" key="1">
    <source>
        <dbReference type="ARBA" id="ARBA00005664"/>
    </source>
</evidence>
<keyword evidence="7" id="KW-1185">Reference proteome</keyword>
<dbReference type="InterPro" id="IPR008630">
    <property type="entry name" value="Glyco_trans_34"/>
</dbReference>
<dbReference type="EMBL" id="CAJPDQ010000004">
    <property type="protein sequence ID" value="CAF9908024.1"/>
    <property type="molecule type" value="Genomic_DNA"/>
</dbReference>
<dbReference type="Proteomes" id="UP000664169">
    <property type="component" value="Unassembled WGS sequence"/>
</dbReference>
<dbReference type="Gene3D" id="3.90.550.10">
    <property type="entry name" value="Spore Coat Polysaccharide Biosynthesis Protein SpsA, Chain A"/>
    <property type="match status" value="1"/>
</dbReference>
<evidence type="ECO:0000313" key="7">
    <source>
        <dbReference type="Proteomes" id="UP000664169"/>
    </source>
</evidence>